<sequence>MKIPKKKKRSRRKTRSGSSSEAENGGLEIIVRRREKVEIEAERKRLAERRRGSGVTIVDDGRGGAAVAVTVISGGISRGSAREKRGRWPEKRGGATRTAEGLNGAAEGAGGGAGRWRGRGELGVREGRRRRGGDGGRRRGEVGASFRAAKSACSGVVGTGGILGGVEGAEPNPCLLPWVSDLRRETAPWSLPHASVPRLLQLRSHLRRRRCCRCCRRRRYGPRLAHRSRAIGIRGRRSEIEKGGDEVKRQECPCYLKKMENKNEE</sequence>
<name>A0ACB7VEQ5_DIOAL</name>
<evidence type="ECO:0000313" key="1">
    <source>
        <dbReference type="EMBL" id="KAH7672243.1"/>
    </source>
</evidence>
<protein>
    <submittedName>
        <fullName evidence="1">Uncharacterized protein</fullName>
    </submittedName>
</protein>
<reference evidence="2" key="1">
    <citation type="journal article" date="2022" name="Nat. Commun.">
        <title>Chromosome evolution and the genetic basis of agronomically important traits in greater yam.</title>
        <authorList>
            <person name="Bredeson J.V."/>
            <person name="Lyons J.B."/>
            <person name="Oniyinde I.O."/>
            <person name="Okereke N.R."/>
            <person name="Kolade O."/>
            <person name="Nnabue I."/>
            <person name="Nwadili C.O."/>
            <person name="Hribova E."/>
            <person name="Parker M."/>
            <person name="Nwogha J."/>
            <person name="Shu S."/>
            <person name="Carlson J."/>
            <person name="Kariba R."/>
            <person name="Muthemba S."/>
            <person name="Knop K."/>
            <person name="Barton G.J."/>
            <person name="Sherwood A.V."/>
            <person name="Lopez-Montes A."/>
            <person name="Asiedu R."/>
            <person name="Jamnadass R."/>
            <person name="Muchugi A."/>
            <person name="Goodstein D."/>
            <person name="Egesi C.N."/>
            <person name="Featherston J."/>
            <person name="Asfaw A."/>
            <person name="Simpson G.G."/>
            <person name="Dolezel J."/>
            <person name="Hendre P.S."/>
            <person name="Van Deynze A."/>
            <person name="Kumar P.L."/>
            <person name="Obidiegwu J.E."/>
            <person name="Bhattacharjee R."/>
            <person name="Rokhsar D.S."/>
        </authorList>
    </citation>
    <scope>NUCLEOTIDE SEQUENCE [LARGE SCALE GENOMIC DNA]</scope>
    <source>
        <strain evidence="2">cv. TDa95/00328</strain>
    </source>
</reference>
<organism evidence="1 2">
    <name type="scientific">Dioscorea alata</name>
    <name type="common">Purple yam</name>
    <dbReference type="NCBI Taxonomy" id="55571"/>
    <lineage>
        <taxon>Eukaryota</taxon>
        <taxon>Viridiplantae</taxon>
        <taxon>Streptophyta</taxon>
        <taxon>Embryophyta</taxon>
        <taxon>Tracheophyta</taxon>
        <taxon>Spermatophyta</taxon>
        <taxon>Magnoliopsida</taxon>
        <taxon>Liliopsida</taxon>
        <taxon>Dioscoreales</taxon>
        <taxon>Dioscoreaceae</taxon>
        <taxon>Dioscorea</taxon>
    </lineage>
</organism>
<gene>
    <name evidence="1" type="ORF">IHE45_09G042500</name>
</gene>
<comment type="caution">
    <text evidence="1">The sequence shown here is derived from an EMBL/GenBank/DDBJ whole genome shotgun (WGS) entry which is preliminary data.</text>
</comment>
<keyword evidence="2" id="KW-1185">Reference proteome</keyword>
<dbReference type="Proteomes" id="UP000827976">
    <property type="component" value="Chromosome 9"/>
</dbReference>
<accession>A0ACB7VEQ5</accession>
<dbReference type="EMBL" id="CM037019">
    <property type="protein sequence ID" value="KAH7672243.1"/>
    <property type="molecule type" value="Genomic_DNA"/>
</dbReference>
<proteinExistence type="predicted"/>
<evidence type="ECO:0000313" key="2">
    <source>
        <dbReference type="Proteomes" id="UP000827976"/>
    </source>
</evidence>